<sequence>MEPPPVIWSTEYYISCKLHLPDGPISTPSPPLSPQAVSRRKIPDRHAGDKKKKKKEGREDQKKKKNFGREP</sequence>
<accession>A0ACD1GCL4</accession>
<dbReference type="Proteomes" id="UP000249057">
    <property type="component" value="Unassembled WGS sequence"/>
</dbReference>
<gene>
    <name evidence="1" type="ORF">BO95DRAFT_441800</name>
</gene>
<organism evidence="1 2">
    <name type="scientific">Aspergillus brunneoviolaceus CBS 621.78</name>
    <dbReference type="NCBI Taxonomy" id="1450534"/>
    <lineage>
        <taxon>Eukaryota</taxon>
        <taxon>Fungi</taxon>
        <taxon>Dikarya</taxon>
        <taxon>Ascomycota</taxon>
        <taxon>Pezizomycotina</taxon>
        <taxon>Eurotiomycetes</taxon>
        <taxon>Eurotiomycetidae</taxon>
        <taxon>Eurotiales</taxon>
        <taxon>Aspergillaceae</taxon>
        <taxon>Aspergillus</taxon>
        <taxon>Aspergillus subgen. Circumdati</taxon>
    </lineage>
</organism>
<name>A0ACD1GCL4_9EURO</name>
<proteinExistence type="predicted"/>
<evidence type="ECO:0000313" key="2">
    <source>
        <dbReference type="Proteomes" id="UP000249057"/>
    </source>
</evidence>
<dbReference type="EMBL" id="KZ825334">
    <property type="protein sequence ID" value="RAH46864.1"/>
    <property type="molecule type" value="Genomic_DNA"/>
</dbReference>
<feature type="non-terminal residue" evidence="1">
    <location>
        <position position="71"/>
    </location>
</feature>
<evidence type="ECO:0000313" key="1">
    <source>
        <dbReference type="EMBL" id="RAH46864.1"/>
    </source>
</evidence>
<reference evidence="1" key="1">
    <citation type="submission" date="2018-02" db="EMBL/GenBank/DDBJ databases">
        <title>The genomes of Aspergillus section Nigri reveals drivers in fungal speciation.</title>
        <authorList>
            <consortium name="DOE Joint Genome Institute"/>
            <person name="Vesth T.C."/>
            <person name="Nybo J."/>
            <person name="Theobald S."/>
            <person name="Brandl J."/>
            <person name="Frisvad J.C."/>
            <person name="Nielsen K.F."/>
            <person name="Lyhne E.K."/>
            <person name="Kogle M.E."/>
            <person name="Kuo A."/>
            <person name="Riley R."/>
            <person name="Clum A."/>
            <person name="Nolan M."/>
            <person name="Lipzen A."/>
            <person name="Salamov A."/>
            <person name="Henrissat B."/>
            <person name="Wiebenga A."/>
            <person name="De vries R.P."/>
            <person name="Grigoriev I.V."/>
            <person name="Mortensen U.H."/>
            <person name="Andersen M.R."/>
            <person name="Baker S.E."/>
        </authorList>
    </citation>
    <scope>NUCLEOTIDE SEQUENCE</scope>
    <source>
        <strain evidence="1">CBS 621.78</strain>
    </source>
</reference>
<keyword evidence="2" id="KW-1185">Reference proteome</keyword>
<protein>
    <submittedName>
        <fullName evidence="1">Uncharacterized protein</fullName>
    </submittedName>
</protein>